<keyword evidence="9" id="KW-1185">Reference proteome</keyword>
<evidence type="ECO:0000256" key="5">
    <source>
        <dbReference type="ARBA" id="ARBA00023242"/>
    </source>
</evidence>
<comment type="subcellular location">
    <subcellularLocation>
        <location evidence="1">Nucleus</location>
    </subcellularLocation>
</comment>
<keyword evidence="4" id="KW-0804">Transcription</keyword>
<feature type="compositionally biased region" description="Basic and acidic residues" evidence="6">
    <location>
        <begin position="167"/>
        <end position="176"/>
    </location>
</feature>
<dbReference type="AlphaFoldDB" id="A0ABD2PI83"/>
<keyword evidence="2" id="KW-0805">Transcription regulation</keyword>
<sequence>MRDHSLLEKERQNQAETQKHQQEQQNQHQRTPATRVPIQNLPLDVPPQVLQVQTRLENPTRYHVIQKQKSQVRQYLSESFQNSPSAQSWNMDFDQCTQPHEIHSAHSGSVTNMLAPSPDPVALSPALSSGATSTSENYEVMTRKKNHDFRREMESPKSHHLSQIEVQEIKPGEYDS</sequence>
<feature type="domain" description="MiT/TFE transcription factors N-terminal" evidence="7">
    <location>
        <begin position="1"/>
        <end position="131"/>
    </location>
</feature>
<dbReference type="InterPro" id="IPR031867">
    <property type="entry name" value="MiT/TFE_N"/>
</dbReference>
<feature type="compositionally biased region" description="Polar residues" evidence="6">
    <location>
        <begin position="126"/>
        <end position="137"/>
    </location>
</feature>
<dbReference type="GO" id="GO:0003677">
    <property type="term" value="F:DNA binding"/>
    <property type="evidence" value="ECO:0007669"/>
    <property type="project" value="UniProtKB-KW"/>
</dbReference>
<keyword evidence="3" id="KW-0238">DNA-binding</keyword>
<evidence type="ECO:0000256" key="6">
    <source>
        <dbReference type="SAM" id="MobiDB-lite"/>
    </source>
</evidence>
<dbReference type="EMBL" id="JABFTP020000186">
    <property type="protein sequence ID" value="KAL3290391.1"/>
    <property type="molecule type" value="Genomic_DNA"/>
</dbReference>
<evidence type="ECO:0000256" key="1">
    <source>
        <dbReference type="ARBA" id="ARBA00004123"/>
    </source>
</evidence>
<accession>A0ABD2PI83</accession>
<comment type="caution">
    <text evidence="8">The sequence shown here is derived from an EMBL/GenBank/DDBJ whole genome shotgun (WGS) entry which is preliminary data.</text>
</comment>
<feature type="region of interest" description="Disordered" evidence="6">
    <location>
        <begin position="1"/>
        <end position="41"/>
    </location>
</feature>
<evidence type="ECO:0000313" key="8">
    <source>
        <dbReference type="EMBL" id="KAL3290391.1"/>
    </source>
</evidence>
<protein>
    <recommendedName>
        <fullName evidence="7">MiT/TFE transcription factors N-terminal domain-containing protein</fullName>
    </recommendedName>
</protein>
<dbReference type="Pfam" id="PF15951">
    <property type="entry name" value="MITF_TFEB_C_3_N"/>
    <property type="match status" value="1"/>
</dbReference>
<keyword evidence="5" id="KW-0539">Nucleus</keyword>
<feature type="region of interest" description="Disordered" evidence="6">
    <location>
        <begin position="121"/>
        <end position="176"/>
    </location>
</feature>
<reference evidence="8 9" key="1">
    <citation type="journal article" date="2021" name="BMC Biol.">
        <title>Horizontally acquired antibacterial genes associated with adaptive radiation of ladybird beetles.</title>
        <authorList>
            <person name="Li H.S."/>
            <person name="Tang X.F."/>
            <person name="Huang Y.H."/>
            <person name="Xu Z.Y."/>
            <person name="Chen M.L."/>
            <person name="Du X.Y."/>
            <person name="Qiu B.Y."/>
            <person name="Chen P.T."/>
            <person name="Zhang W."/>
            <person name="Slipinski A."/>
            <person name="Escalona H.E."/>
            <person name="Waterhouse R.M."/>
            <person name="Zwick A."/>
            <person name="Pang H."/>
        </authorList>
    </citation>
    <scope>NUCLEOTIDE SEQUENCE [LARGE SCALE GENOMIC DNA]</scope>
    <source>
        <strain evidence="8">SYSU2018</strain>
    </source>
</reference>
<organism evidence="8 9">
    <name type="scientific">Cryptolaemus montrouzieri</name>
    <dbReference type="NCBI Taxonomy" id="559131"/>
    <lineage>
        <taxon>Eukaryota</taxon>
        <taxon>Metazoa</taxon>
        <taxon>Ecdysozoa</taxon>
        <taxon>Arthropoda</taxon>
        <taxon>Hexapoda</taxon>
        <taxon>Insecta</taxon>
        <taxon>Pterygota</taxon>
        <taxon>Neoptera</taxon>
        <taxon>Endopterygota</taxon>
        <taxon>Coleoptera</taxon>
        <taxon>Polyphaga</taxon>
        <taxon>Cucujiformia</taxon>
        <taxon>Coccinelloidea</taxon>
        <taxon>Coccinellidae</taxon>
        <taxon>Scymninae</taxon>
        <taxon>Scymnini</taxon>
        <taxon>Cryptolaemus</taxon>
    </lineage>
</organism>
<evidence type="ECO:0000256" key="3">
    <source>
        <dbReference type="ARBA" id="ARBA00023125"/>
    </source>
</evidence>
<evidence type="ECO:0000313" key="9">
    <source>
        <dbReference type="Proteomes" id="UP001516400"/>
    </source>
</evidence>
<feature type="compositionally biased region" description="Basic and acidic residues" evidence="6">
    <location>
        <begin position="1"/>
        <end position="22"/>
    </location>
</feature>
<dbReference type="GO" id="GO:0005634">
    <property type="term" value="C:nucleus"/>
    <property type="evidence" value="ECO:0007669"/>
    <property type="project" value="UniProtKB-SubCell"/>
</dbReference>
<gene>
    <name evidence="8" type="ORF">HHI36_023732</name>
</gene>
<evidence type="ECO:0000256" key="4">
    <source>
        <dbReference type="ARBA" id="ARBA00023163"/>
    </source>
</evidence>
<proteinExistence type="predicted"/>
<dbReference type="PANTHER" id="PTHR45776:SF2">
    <property type="entry name" value="MIP04163P"/>
    <property type="match status" value="1"/>
</dbReference>
<evidence type="ECO:0000256" key="2">
    <source>
        <dbReference type="ARBA" id="ARBA00023015"/>
    </source>
</evidence>
<name>A0ABD2PI83_9CUCU</name>
<evidence type="ECO:0000259" key="7">
    <source>
        <dbReference type="Pfam" id="PF15951"/>
    </source>
</evidence>
<dbReference type="Proteomes" id="UP001516400">
    <property type="component" value="Unassembled WGS sequence"/>
</dbReference>
<dbReference type="PANTHER" id="PTHR45776">
    <property type="entry name" value="MIP04163P"/>
    <property type="match status" value="1"/>
</dbReference>